<accession>A0A327NE99</accession>
<sequence length="79" mass="9335">MGVEFSRIELQQIHFTLKFILQTASPQTRNVLVAAFKTVEKSGLNMHWFLCNYWEAIVPILAKYPYWSARRPSLEYELN</sequence>
<proteinExistence type="predicted"/>
<dbReference type="EMBL" id="QLII01000001">
    <property type="protein sequence ID" value="RAI73641.1"/>
    <property type="molecule type" value="Genomic_DNA"/>
</dbReference>
<name>A0A327NE99_9BACT</name>
<dbReference type="OrthoDB" id="958663at2"/>
<organism evidence="1 2">
    <name type="scientific">Spirosoma telluris</name>
    <dbReference type="NCBI Taxonomy" id="2183553"/>
    <lineage>
        <taxon>Bacteria</taxon>
        <taxon>Pseudomonadati</taxon>
        <taxon>Bacteroidota</taxon>
        <taxon>Cytophagia</taxon>
        <taxon>Cytophagales</taxon>
        <taxon>Cytophagaceae</taxon>
        <taxon>Spirosoma</taxon>
    </lineage>
</organism>
<dbReference type="RefSeq" id="WP_111340519.1">
    <property type="nucleotide sequence ID" value="NZ_QLII01000001.1"/>
</dbReference>
<protein>
    <submittedName>
        <fullName evidence="1">Uncharacterized protein</fullName>
    </submittedName>
</protein>
<keyword evidence="2" id="KW-1185">Reference proteome</keyword>
<dbReference type="Proteomes" id="UP000249016">
    <property type="component" value="Unassembled WGS sequence"/>
</dbReference>
<comment type="caution">
    <text evidence="1">The sequence shown here is derived from an EMBL/GenBank/DDBJ whole genome shotgun (WGS) entry which is preliminary data.</text>
</comment>
<dbReference type="AlphaFoldDB" id="A0A327NE99"/>
<reference evidence="1 2" key="1">
    <citation type="submission" date="2018-06" db="EMBL/GenBank/DDBJ databases">
        <title>Spirosoma sp. HMF3257 Genome sequencing and assembly.</title>
        <authorList>
            <person name="Kang H."/>
            <person name="Cha I."/>
            <person name="Kim H."/>
            <person name="Kang J."/>
            <person name="Joh K."/>
        </authorList>
    </citation>
    <scope>NUCLEOTIDE SEQUENCE [LARGE SCALE GENOMIC DNA]</scope>
    <source>
        <strain evidence="1 2">HMF3257</strain>
    </source>
</reference>
<evidence type="ECO:0000313" key="2">
    <source>
        <dbReference type="Proteomes" id="UP000249016"/>
    </source>
</evidence>
<evidence type="ECO:0000313" key="1">
    <source>
        <dbReference type="EMBL" id="RAI73641.1"/>
    </source>
</evidence>
<gene>
    <name evidence="1" type="ORF">HMF3257_02955</name>
</gene>